<evidence type="ECO:0000313" key="2">
    <source>
        <dbReference type="EMBL" id="MFC1852072.1"/>
    </source>
</evidence>
<accession>A0ABV6Z0V1</accession>
<organism evidence="2 3">
    <name type="scientific">candidate division CSSED10-310 bacterium</name>
    <dbReference type="NCBI Taxonomy" id="2855610"/>
    <lineage>
        <taxon>Bacteria</taxon>
        <taxon>Bacteria division CSSED10-310</taxon>
    </lineage>
</organism>
<keyword evidence="1" id="KW-0472">Membrane</keyword>
<keyword evidence="1" id="KW-0812">Transmembrane</keyword>
<feature type="transmembrane region" description="Helical" evidence="1">
    <location>
        <begin position="57"/>
        <end position="73"/>
    </location>
</feature>
<name>A0ABV6Z0V1_UNCC1</name>
<gene>
    <name evidence="2" type="ORF">ACFL27_17905</name>
</gene>
<sequence>MIQDRRAECSPAYCLADGESGPTGIPVAPVPGLREMRTGMSITYFTFGERLLTMKNVPLFFLFVCFSSIIIAGCTDDEDSTTETAQFSWIEVSSDSPWAGRSFAASLVYDNAVWLIGKSRFLLARYLAQFRWISMGTDQ</sequence>
<proteinExistence type="predicted"/>
<comment type="caution">
    <text evidence="2">The sequence shown here is derived from an EMBL/GenBank/DDBJ whole genome shotgun (WGS) entry which is preliminary data.</text>
</comment>
<keyword evidence="3" id="KW-1185">Reference proteome</keyword>
<protein>
    <submittedName>
        <fullName evidence="2">Uncharacterized protein</fullName>
    </submittedName>
</protein>
<dbReference type="EMBL" id="JBHPBY010000262">
    <property type="protein sequence ID" value="MFC1852072.1"/>
    <property type="molecule type" value="Genomic_DNA"/>
</dbReference>
<reference evidence="2 3" key="1">
    <citation type="submission" date="2024-09" db="EMBL/GenBank/DDBJ databases">
        <title>Laminarin stimulates single cell rates of sulfate reduction while oxygen inhibits transcriptomic activity in coastal marine sediment.</title>
        <authorList>
            <person name="Lindsay M."/>
            <person name="Orcutt B."/>
            <person name="Emerson D."/>
            <person name="Stepanauskas R."/>
            <person name="D'Angelo T."/>
        </authorList>
    </citation>
    <scope>NUCLEOTIDE SEQUENCE [LARGE SCALE GENOMIC DNA]</scope>
    <source>
        <strain evidence="2">SAG AM-311-K15</strain>
    </source>
</reference>
<evidence type="ECO:0000313" key="3">
    <source>
        <dbReference type="Proteomes" id="UP001594351"/>
    </source>
</evidence>
<keyword evidence="1" id="KW-1133">Transmembrane helix</keyword>
<evidence type="ECO:0000256" key="1">
    <source>
        <dbReference type="SAM" id="Phobius"/>
    </source>
</evidence>
<dbReference type="Proteomes" id="UP001594351">
    <property type="component" value="Unassembled WGS sequence"/>
</dbReference>